<feature type="region of interest" description="Disordered" evidence="1">
    <location>
        <begin position="1"/>
        <end position="58"/>
    </location>
</feature>
<name>A0A4S8IQA1_MUSBA</name>
<evidence type="ECO:0000259" key="2">
    <source>
        <dbReference type="Pfam" id="PF05678"/>
    </source>
</evidence>
<evidence type="ECO:0000256" key="1">
    <source>
        <dbReference type="SAM" id="MobiDB-lite"/>
    </source>
</evidence>
<dbReference type="GO" id="GO:0005634">
    <property type="term" value="C:nucleus"/>
    <property type="evidence" value="ECO:0007669"/>
    <property type="project" value="TreeGrafter"/>
</dbReference>
<evidence type="ECO:0000313" key="4">
    <source>
        <dbReference type="Proteomes" id="UP000317650"/>
    </source>
</evidence>
<proteinExistence type="predicted"/>
<sequence length="233" mass="24852">MDPSEPRPSPRRELQGPRPAPLRVSRESRKIKKPPVAPPPHHQYPPEPQPQHDRDPVVIYTVSPKIIHANPSEFMSLVQRLTGPGSDPSAEPSLPSPGGALSPAARIATFEKAVSPHASDLYRARTGAVGGFEIEGEATVDRPASFPGVLSPVPASLLPISPTLFSPSFDPSVLGFLLELSPVLANKSNVDGNNRSFMDGGSFLASPSNNLLSTPTVPSPGAFWELLNQFPDL</sequence>
<dbReference type="InterPro" id="IPR039607">
    <property type="entry name" value="VQ_8/17/18/20/21/25"/>
</dbReference>
<evidence type="ECO:0000313" key="3">
    <source>
        <dbReference type="EMBL" id="THU49822.1"/>
    </source>
</evidence>
<feature type="region of interest" description="Disordered" evidence="1">
    <location>
        <begin position="79"/>
        <end position="102"/>
    </location>
</feature>
<dbReference type="STRING" id="52838.A0A4S8IQA1"/>
<feature type="domain" description="VQ" evidence="2">
    <location>
        <begin position="61"/>
        <end position="88"/>
    </location>
</feature>
<protein>
    <recommendedName>
        <fullName evidence="2">VQ domain-containing protein</fullName>
    </recommendedName>
</protein>
<dbReference type="Pfam" id="PF05678">
    <property type="entry name" value="VQ"/>
    <property type="match status" value="1"/>
</dbReference>
<feature type="compositionally biased region" description="Pro residues" evidence="1">
    <location>
        <begin position="35"/>
        <end position="49"/>
    </location>
</feature>
<dbReference type="AlphaFoldDB" id="A0A4S8IQA1"/>
<organism evidence="3 4">
    <name type="scientific">Musa balbisiana</name>
    <name type="common">Banana</name>
    <dbReference type="NCBI Taxonomy" id="52838"/>
    <lineage>
        <taxon>Eukaryota</taxon>
        <taxon>Viridiplantae</taxon>
        <taxon>Streptophyta</taxon>
        <taxon>Embryophyta</taxon>
        <taxon>Tracheophyta</taxon>
        <taxon>Spermatophyta</taxon>
        <taxon>Magnoliopsida</taxon>
        <taxon>Liliopsida</taxon>
        <taxon>Zingiberales</taxon>
        <taxon>Musaceae</taxon>
        <taxon>Musa</taxon>
    </lineage>
</organism>
<keyword evidence="4" id="KW-1185">Reference proteome</keyword>
<dbReference type="Proteomes" id="UP000317650">
    <property type="component" value="Chromosome 6"/>
</dbReference>
<comment type="caution">
    <text evidence="3">The sequence shown here is derived from an EMBL/GenBank/DDBJ whole genome shotgun (WGS) entry which is preliminary data.</text>
</comment>
<feature type="compositionally biased region" description="Basic and acidic residues" evidence="1">
    <location>
        <begin position="1"/>
        <end position="15"/>
    </location>
</feature>
<dbReference type="InterPro" id="IPR008889">
    <property type="entry name" value="VQ"/>
</dbReference>
<dbReference type="PANTHER" id="PTHR33143">
    <property type="entry name" value="F16F4.1 PROTEIN-RELATED"/>
    <property type="match status" value="1"/>
</dbReference>
<dbReference type="PANTHER" id="PTHR33143:SF6">
    <property type="entry name" value="OS08G0102900 PROTEIN"/>
    <property type="match status" value="1"/>
</dbReference>
<gene>
    <name evidence="3" type="ORF">C4D60_Mb06t13630</name>
</gene>
<reference evidence="3 4" key="1">
    <citation type="journal article" date="2019" name="Nat. Plants">
        <title>Genome sequencing of Musa balbisiana reveals subgenome evolution and function divergence in polyploid bananas.</title>
        <authorList>
            <person name="Yao X."/>
        </authorList>
    </citation>
    <scope>NUCLEOTIDE SEQUENCE [LARGE SCALE GENOMIC DNA]</scope>
    <source>
        <strain evidence="4">cv. DH-PKW</strain>
        <tissue evidence="3">Leaves</tissue>
    </source>
</reference>
<feature type="compositionally biased region" description="Low complexity" evidence="1">
    <location>
        <begin position="92"/>
        <end position="102"/>
    </location>
</feature>
<accession>A0A4S8IQA1</accession>
<dbReference type="EMBL" id="PYDT01000009">
    <property type="protein sequence ID" value="THU49822.1"/>
    <property type="molecule type" value="Genomic_DNA"/>
</dbReference>